<evidence type="ECO:0000313" key="4">
    <source>
        <dbReference type="Proteomes" id="UP001179361"/>
    </source>
</evidence>
<comment type="caution">
    <text evidence="3">The sequence shown here is derived from an EMBL/GenBank/DDBJ whole genome shotgun (WGS) entry which is preliminary data.</text>
</comment>
<feature type="region of interest" description="Disordered" evidence="1">
    <location>
        <begin position="202"/>
        <end position="226"/>
    </location>
</feature>
<protein>
    <submittedName>
        <fullName evidence="3">Phasin family protein</fullName>
    </submittedName>
</protein>
<dbReference type="EMBL" id="JAJNOC010000001">
    <property type="protein sequence ID" value="MCD2515396.1"/>
    <property type="molecule type" value="Genomic_DNA"/>
</dbReference>
<evidence type="ECO:0000256" key="1">
    <source>
        <dbReference type="SAM" id="MobiDB-lite"/>
    </source>
</evidence>
<dbReference type="RefSeq" id="WP_231056705.1">
    <property type="nucleotide sequence ID" value="NZ_JAJNOC010000001.1"/>
</dbReference>
<accession>A0ABS8Q0X8</accession>
<evidence type="ECO:0000313" key="3">
    <source>
        <dbReference type="EMBL" id="MCD2515396.1"/>
    </source>
</evidence>
<name>A0ABS8Q0X8_9BURK</name>
<dbReference type="InterPro" id="IPR018968">
    <property type="entry name" value="Phasin"/>
</dbReference>
<reference evidence="3" key="1">
    <citation type="submission" date="2021-11" db="EMBL/GenBank/DDBJ databases">
        <title>The complete genome of Massilia sp sp. G4R7.</title>
        <authorList>
            <person name="Liu L."/>
            <person name="Yue J."/>
            <person name="Yuan J."/>
            <person name="Yang F."/>
            <person name="Li L."/>
        </authorList>
    </citation>
    <scope>NUCLEOTIDE SEQUENCE</scope>
    <source>
        <strain evidence="3">G4R7</strain>
    </source>
</reference>
<gene>
    <name evidence="3" type="ORF">LQ564_03610</name>
</gene>
<sequence>MTSLPEQFSAARKAQFEAGFDIFQSFANQAFESASRVAALNLATSRDTLERSARTATALFASKDPRDLLMLGGHAEEQVRSLFSYGRELMNIAGGIRPYALRAPTQAPAGNDIETVAFKPVLAPAPLPEPVVETPAPAVEAAAPVLAGTPPAEPVVVAEPEPAVELIVTATEPAPVAEPKAIVKAVGKGAARAAVVPHPAAAPIPAADEVETPKVQLAPTSPRRKK</sequence>
<proteinExistence type="predicted"/>
<organism evidence="3 4">
    <name type="scientific">Massilia phyllostachyos</name>
    <dbReference type="NCBI Taxonomy" id="2898585"/>
    <lineage>
        <taxon>Bacteria</taxon>
        <taxon>Pseudomonadati</taxon>
        <taxon>Pseudomonadota</taxon>
        <taxon>Betaproteobacteria</taxon>
        <taxon>Burkholderiales</taxon>
        <taxon>Oxalobacteraceae</taxon>
        <taxon>Telluria group</taxon>
        <taxon>Massilia</taxon>
    </lineage>
</organism>
<keyword evidence="4" id="KW-1185">Reference proteome</keyword>
<feature type="domain" description="Phasin" evidence="2">
    <location>
        <begin position="6"/>
        <end position="94"/>
    </location>
</feature>
<evidence type="ECO:0000259" key="2">
    <source>
        <dbReference type="Pfam" id="PF09361"/>
    </source>
</evidence>
<dbReference type="Pfam" id="PF09361">
    <property type="entry name" value="Phasin_2"/>
    <property type="match status" value="1"/>
</dbReference>
<dbReference type="Proteomes" id="UP001179361">
    <property type="component" value="Unassembled WGS sequence"/>
</dbReference>